<dbReference type="Gene3D" id="1.10.285.20">
    <property type="entry name" value="Uncharacterised protein PF01937, DUF89, domain 2"/>
    <property type="match status" value="1"/>
</dbReference>
<dbReference type="Gene3D" id="3.40.50.10880">
    <property type="entry name" value="Uncharacterised protein PF01937, DUF89, domain 3"/>
    <property type="match status" value="1"/>
</dbReference>
<dbReference type="InterPro" id="IPR002791">
    <property type="entry name" value="ARMT1-like_metal-bd"/>
</dbReference>
<protein>
    <submittedName>
        <fullName evidence="2">DUF89 family protein</fullName>
    </submittedName>
</protein>
<evidence type="ECO:0000259" key="1">
    <source>
        <dbReference type="Pfam" id="PF01937"/>
    </source>
</evidence>
<dbReference type="OMA" id="ADNCGEI"/>
<reference evidence="2" key="1">
    <citation type="journal article" date="2020" name="mSystems">
        <title>Genome- and Community-Level Interaction Insights into Carbon Utilization and Element Cycling Functions of Hydrothermarchaeota in Hydrothermal Sediment.</title>
        <authorList>
            <person name="Zhou Z."/>
            <person name="Liu Y."/>
            <person name="Xu W."/>
            <person name="Pan J."/>
            <person name="Luo Z.H."/>
            <person name="Li M."/>
        </authorList>
    </citation>
    <scope>NUCLEOTIDE SEQUENCE [LARGE SCALE GENOMIC DNA]</scope>
    <source>
        <strain evidence="2">SpSt-70</strain>
    </source>
</reference>
<dbReference type="InterPro" id="IPR036075">
    <property type="entry name" value="ARMT-1-like_metal-bd_sf"/>
</dbReference>
<feature type="domain" description="Damage-control phosphatase ARMT1-like metal-binding" evidence="1">
    <location>
        <begin position="6"/>
        <end position="279"/>
    </location>
</feature>
<accession>A0A7V4DWD9</accession>
<dbReference type="RefSeq" id="WP_012547224.1">
    <property type="nucleotide sequence ID" value="NZ_VTFL01000002.1"/>
</dbReference>
<dbReference type="SUPFAM" id="SSF111321">
    <property type="entry name" value="AF1104-like"/>
    <property type="match status" value="1"/>
</dbReference>
<organism evidence="2">
    <name type="scientific">Dictyoglomus thermophilum</name>
    <dbReference type="NCBI Taxonomy" id="14"/>
    <lineage>
        <taxon>Bacteria</taxon>
        <taxon>Pseudomonadati</taxon>
        <taxon>Dictyoglomota</taxon>
        <taxon>Dictyoglomia</taxon>
        <taxon>Dictyoglomales</taxon>
        <taxon>Dictyoglomaceae</taxon>
        <taxon>Dictyoglomus</taxon>
    </lineage>
</organism>
<dbReference type="InterPro" id="IPR014444">
    <property type="entry name" value="PH1575-like"/>
</dbReference>
<dbReference type="EMBL" id="DTDV01000006">
    <property type="protein sequence ID" value="HGK23089.1"/>
    <property type="molecule type" value="Genomic_DNA"/>
</dbReference>
<gene>
    <name evidence="2" type="ORF">ENU78_01345</name>
</gene>
<dbReference type="AlphaFoldDB" id="A0A7V4DWD9"/>
<evidence type="ECO:0000313" key="2">
    <source>
        <dbReference type="EMBL" id="HGK23089.1"/>
    </source>
</evidence>
<dbReference type="Pfam" id="PF01937">
    <property type="entry name" value="ARMT1-like_dom"/>
    <property type="match status" value="1"/>
</dbReference>
<name>A0A7V4DWD9_DICTH</name>
<proteinExistence type="predicted"/>
<sequence>MKTRWECFTCFFRQAESALKRINIPNEKKIEIIKAIAKDLENFSPEDTPSYNTYLIFKKIYELSGSTDPYFEEKKYYNQQGLKLYEALKNIVDSSQDPLYTAVKVAIAGNVIDLGILNISKLNLGEYIKEIINIPLAIDHYFYFKNELSKTNEILYLLDNAGEIVFDRILIEELSKEKKIIAVVNEYPIINDALMEDAIEVALNKYAKIITTGSGSVGKPPELGGEEYKEVFNNAKLIISKGQANYESLEGRGYNIFFLLKAKCEVVAENLGVKEGDLVFLYEKAKNNLK</sequence>
<comment type="caution">
    <text evidence="2">The sequence shown here is derived from an EMBL/GenBank/DDBJ whole genome shotgun (WGS) entry which is preliminary data.</text>
</comment>
<dbReference type="PIRSF" id="PIRSF006593">
    <property type="entry name" value="UCP006593"/>
    <property type="match status" value="1"/>
</dbReference>